<comment type="similarity">
    <text evidence="2 7">Belongs to the thiolase-like superfamily. Thiolase family.</text>
</comment>
<dbReference type="InterPro" id="IPR020610">
    <property type="entry name" value="Thiolase_AS"/>
</dbReference>
<dbReference type="InterPro" id="IPR020616">
    <property type="entry name" value="Thiolase_N"/>
</dbReference>
<evidence type="ECO:0000256" key="3">
    <source>
        <dbReference type="ARBA" id="ARBA00022679"/>
    </source>
</evidence>
<organism evidence="10 11">
    <name type="scientific">Laceyella tengchongensis</name>
    <dbReference type="NCBI Taxonomy" id="574699"/>
    <lineage>
        <taxon>Bacteria</taxon>
        <taxon>Bacillati</taxon>
        <taxon>Bacillota</taxon>
        <taxon>Bacilli</taxon>
        <taxon>Bacillales</taxon>
        <taxon>Thermoactinomycetaceae</taxon>
        <taxon>Laceyella</taxon>
    </lineage>
</organism>
<dbReference type="Gene3D" id="3.40.47.10">
    <property type="match status" value="1"/>
</dbReference>
<dbReference type="InterPro" id="IPR020613">
    <property type="entry name" value="Thiolase_CS"/>
</dbReference>
<evidence type="ECO:0000256" key="6">
    <source>
        <dbReference type="PIRSR" id="PIRSR000429-1"/>
    </source>
</evidence>
<dbReference type="Proteomes" id="UP001157946">
    <property type="component" value="Unassembled WGS sequence"/>
</dbReference>
<gene>
    <name evidence="10" type="ORF">SAMN06265361_101228</name>
</gene>
<dbReference type="InterPro" id="IPR050215">
    <property type="entry name" value="Thiolase-like_sf_Thiolase"/>
</dbReference>
<dbReference type="RefSeq" id="WP_284723832.1">
    <property type="nucleotide sequence ID" value="NZ_FXTU01000001.1"/>
</dbReference>
<dbReference type="GO" id="GO:0003988">
    <property type="term" value="F:acetyl-CoA C-acyltransferase activity"/>
    <property type="evidence" value="ECO:0007669"/>
    <property type="project" value="UniProtKB-EC"/>
</dbReference>
<name>A0AA45WIW3_9BACL</name>
<dbReference type="InterPro" id="IPR020615">
    <property type="entry name" value="Thiolase_acyl_enz_int_AS"/>
</dbReference>
<dbReference type="SUPFAM" id="SSF53901">
    <property type="entry name" value="Thiolase-like"/>
    <property type="match status" value="2"/>
</dbReference>
<proteinExistence type="inferred from homology"/>
<comment type="caution">
    <text evidence="10">The sequence shown here is derived from an EMBL/GenBank/DDBJ whole genome shotgun (WGS) entry which is preliminary data.</text>
</comment>
<dbReference type="PIRSF" id="PIRSF000429">
    <property type="entry name" value="Ac-CoA_Ac_transf"/>
    <property type="match status" value="1"/>
</dbReference>
<dbReference type="GO" id="GO:0006635">
    <property type="term" value="P:fatty acid beta-oxidation"/>
    <property type="evidence" value="ECO:0007669"/>
    <property type="project" value="TreeGrafter"/>
</dbReference>
<dbReference type="InterPro" id="IPR002155">
    <property type="entry name" value="Thiolase"/>
</dbReference>
<feature type="active site" description="Proton acceptor" evidence="6">
    <location>
        <position position="358"/>
    </location>
</feature>
<evidence type="ECO:0000256" key="7">
    <source>
        <dbReference type="RuleBase" id="RU003557"/>
    </source>
</evidence>
<dbReference type="GO" id="GO:0010124">
    <property type="term" value="P:phenylacetate catabolic process"/>
    <property type="evidence" value="ECO:0007669"/>
    <property type="project" value="TreeGrafter"/>
</dbReference>
<dbReference type="PANTHER" id="PTHR43853:SF2">
    <property type="entry name" value="3-OXOADIPYL-COA_3-OXO-5,6-DEHYDROSUBERYL-COA THIOLASE"/>
    <property type="match status" value="1"/>
</dbReference>
<feature type="active site" description="Proton acceptor" evidence="6">
    <location>
        <position position="388"/>
    </location>
</feature>
<evidence type="ECO:0000313" key="10">
    <source>
        <dbReference type="EMBL" id="SMP01312.1"/>
    </source>
</evidence>
<keyword evidence="3 7" id="KW-0808">Transferase</keyword>
<dbReference type="EMBL" id="FXTU01000001">
    <property type="protein sequence ID" value="SMP01312.1"/>
    <property type="molecule type" value="Genomic_DNA"/>
</dbReference>
<dbReference type="AlphaFoldDB" id="A0AA45WIW3"/>
<evidence type="ECO:0000259" key="9">
    <source>
        <dbReference type="Pfam" id="PF02803"/>
    </source>
</evidence>
<feature type="domain" description="Thiolase N-terminal" evidence="8">
    <location>
        <begin position="6"/>
        <end position="271"/>
    </location>
</feature>
<dbReference type="PROSITE" id="PS00099">
    <property type="entry name" value="THIOLASE_3"/>
    <property type="match status" value="1"/>
</dbReference>
<dbReference type="PANTHER" id="PTHR43853">
    <property type="entry name" value="3-KETOACYL-COA THIOLASE, PEROXISOMAL"/>
    <property type="match status" value="1"/>
</dbReference>
<evidence type="ECO:0000313" key="11">
    <source>
        <dbReference type="Proteomes" id="UP001157946"/>
    </source>
</evidence>
<dbReference type="FunFam" id="3.40.47.10:FF:000010">
    <property type="entry name" value="Acetyl-CoA acetyltransferase (Thiolase)"/>
    <property type="match status" value="1"/>
</dbReference>
<sequence length="402" mass="42829">MRRREVVIVDAVRTPIGRYRGGLSRVRPDDLAAHVIRALVERNSQLDEVEIEDVVFGCANQAGEDNRNVARMALLLAGLSEEIGGVTVNRLCGSGLEAINQAAAAIQIGSGDVMIAGGVESMTRAPLVMLKPEQGWARGDQALVDTTLGWRFINPRLAVRYEPISMGETAENVAEKCGITREEQDAFAYQSQQRAEQARVRGAFQAELVPVPVAEEKGETVWVSADEHPRPQTTLAKLSQLPPVFRPNGTVTAGNSAGINDGASALLLMERETAIRLGCRPLARVVAFAVAGTNPLTMGLGPVPAVRKVLAREGLTVDDLDLIELNEAFAAQALACMQALALDPDKVNVNGGAIALGHPLGASGARIMTTLVHELVRREGRYGLATMCIGVGQGIATVIERI</sequence>
<dbReference type="NCBIfam" id="TIGR01930">
    <property type="entry name" value="AcCoA-C-Actrans"/>
    <property type="match status" value="1"/>
</dbReference>
<keyword evidence="4 7" id="KW-0012">Acyltransferase</keyword>
<evidence type="ECO:0000256" key="1">
    <source>
        <dbReference type="ARBA" id="ARBA00005189"/>
    </source>
</evidence>
<dbReference type="GO" id="GO:0005737">
    <property type="term" value="C:cytoplasm"/>
    <property type="evidence" value="ECO:0007669"/>
    <property type="project" value="UniProtKB-ARBA"/>
</dbReference>
<accession>A0AA45WIW3</accession>
<comment type="pathway">
    <text evidence="1">Lipid metabolism.</text>
</comment>
<evidence type="ECO:0000256" key="5">
    <source>
        <dbReference type="ARBA" id="ARBA00024073"/>
    </source>
</evidence>
<feature type="active site" description="Acyl-thioester intermediate" evidence="6">
    <location>
        <position position="92"/>
    </location>
</feature>
<evidence type="ECO:0000259" key="8">
    <source>
        <dbReference type="Pfam" id="PF00108"/>
    </source>
</evidence>
<dbReference type="Pfam" id="PF02803">
    <property type="entry name" value="Thiolase_C"/>
    <property type="match status" value="1"/>
</dbReference>
<dbReference type="Pfam" id="PF00108">
    <property type="entry name" value="Thiolase_N"/>
    <property type="match status" value="1"/>
</dbReference>
<dbReference type="PROSITE" id="PS00098">
    <property type="entry name" value="THIOLASE_1"/>
    <property type="match status" value="1"/>
</dbReference>
<dbReference type="PROSITE" id="PS00737">
    <property type="entry name" value="THIOLASE_2"/>
    <property type="match status" value="1"/>
</dbReference>
<evidence type="ECO:0000256" key="4">
    <source>
        <dbReference type="ARBA" id="ARBA00023315"/>
    </source>
</evidence>
<dbReference type="InterPro" id="IPR020617">
    <property type="entry name" value="Thiolase_C"/>
</dbReference>
<evidence type="ECO:0000256" key="2">
    <source>
        <dbReference type="ARBA" id="ARBA00010982"/>
    </source>
</evidence>
<reference evidence="10" key="1">
    <citation type="submission" date="2017-05" db="EMBL/GenBank/DDBJ databases">
        <authorList>
            <person name="Varghese N."/>
            <person name="Submissions S."/>
        </authorList>
    </citation>
    <scope>NUCLEOTIDE SEQUENCE</scope>
    <source>
        <strain evidence="10">DSM 45262</strain>
    </source>
</reference>
<keyword evidence="11" id="KW-1185">Reference proteome</keyword>
<dbReference type="CDD" id="cd00751">
    <property type="entry name" value="thiolase"/>
    <property type="match status" value="1"/>
</dbReference>
<dbReference type="EC" id="2.3.1.16" evidence="5"/>
<protein>
    <recommendedName>
        <fullName evidence="5">acetyl-CoA C-acyltransferase</fullName>
        <ecNumber evidence="5">2.3.1.16</ecNumber>
    </recommendedName>
</protein>
<feature type="domain" description="Thiolase C-terminal" evidence="9">
    <location>
        <begin position="280"/>
        <end position="401"/>
    </location>
</feature>
<dbReference type="InterPro" id="IPR016039">
    <property type="entry name" value="Thiolase-like"/>
</dbReference>